<dbReference type="PRINTS" id="PR00359">
    <property type="entry name" value="BP450"/>
</dbReference>
<dbReference type="InterPro" id="IPR017972">
    <property type="entry name" value="Cyt_P450_CS"/>
</dbReference>
<comment type="caution">
    <text evidence="8">The sequence shown here is derived from an EMBL/GenBank/DDBJ whole genome shotgun (WGS) entry which is preliminary data.</text>
</comment>
<evidence type="ECO:0000313" key="8">
    <source>
        <dbReference type="EMBL" id="MBM9459884.1"/>
    </source>
</evidence>
<dbReference type="AlphaFoldDB" id="A0A938Y628"/>
<keyword evidence="5 7" id="KW-0408">Iron</keyword>
<dbReference type="GO" id="GO:0008395">
    <property type="term" value="F:steroid hydroxylase activity"/>
    <property type="evidence" value="ECO:0007669"/>
    <property type="project" value="TreeGrafter"/>
</dbReference>
<evidence type="ECO:0000256" key="2">
    <source>
        <dbReference type="ARBA" id="ARBA00022617"/>
    </source>
</evidence>
<dbReference type="RefSeq" id="WP_205291194.1">
    <property type="nucleotide sequence ID" value="NZ_CP074406.1"/>
</dbReference>
<dbReference type="Gene3D" id="1.10.630.10">
    <property type="entry name" value="Cytochrome P450"/>
    <property type="match status" value="1"/>
</dbReference>
<evidence type="ECO:0000256" key="4">
    <source>
        <dbReference type="ARBA" id="ARBA00023002"/>
    </source>
</evidence>
<keyword evidence="9" id="KW-1185">Reference proteome</keyword>
<dbReference type="EMBL" id="JAERTX010000006">
    <property type="protein sequence ID" value="MBM9459884.1"/>
    <property type="molecule type" value="Genomic_DNA"/>
</dbReference>
<keyword evidence="2 7" id="KW-0349">Heme</keyword>
<dbReference type="GO" id="GO:0006707">
    <property type="term" value="P:cholesterol catabolic process"/>
    <property type="evidence" value="ECO:0007669"/>
    <property type="project" value="TreeGrafter"/>
</dbReference>
<evidence type="ECO:0000256" key="1">
    <source>
        <dbReference type="ARBA" id="ARBA00010617"/>
    </source>
</evidence>
<gene>
    <name evidence="8" type="ORF">JK386_08195</name>
</gene>
<keyword evidence="3 7" id="KW-0479">Metal-binding</keyword>
<reference evidence="8" key="1">
    <citation type="submission" date="2021-01" db="EMBL/GenBank/DDBJ databases">
        <title>Novel species in genus Nocardioides.</title>
        <authorList>
            <person name="Zhang G."/>
        </authorList>
    </citation>
    <scope>NUCLEOTIDE SEQUENCE</scope>
    <source>
        <strain evidence="8">Zg-536</strain>
    </source>
</reference>
<evidence type="ECO:0000256" key="3">
    <source>
        <dbReference type="ARBA" id="ARBA00022723"/>
    </source>
</evidence>
<comment type="similarity">
    <text evidence="1 7">Belongs to the cytochrome P450 family.</text>
</comment>
<dbReference type="PANTHER" id="PTHR46696">
    <property type="entry name" value="P450, PUTATIVE (EUROFUNG)-RELATED"/>
    <property type="match status" value="1"/>
</dbReference>
<evidence type="ECO:0000256" key="5">
    <source>
        <dbReference type="ARBA" id="ARBA00023004"/>
    </source>
</evidence>
<dbReference type="PROSITE" id="PS00086">
    <property type="entry name" value="CYTOCHROME_P450"/>
    <property type="match status" value="1"/>
</dbReference>
<evidence type="ECO:0000256" key="7">
    <source>
        <dbReference type="RuleBase" id="RU000461"/>
    </source>
</evidence>
<dbReference type="SUPFAM" id="SSF48264">
    <property type="entry name" value="Cytochrome P450"/>
    <property type="match status" value="1"/>
</dbReference>
<proteinExistence type="inferred from homology"/>
<dbReference type="Proteomes" id="UP000663791">
    <property type="component" value="Unassembled WGS sequence"/>
</dbReference>
<dbReference type="FunFam" id="1.10.630.10:FF:000018">
    <property type="entry name" value="Cytochrome P450 monooxygenase"/>
    <property type="match status" value="1"/>
</dbReference>
<organism evidence="8 9">
    <name type="scientific">Nocardioides faecalis</name>
    <dbReference type="NCBI Taxonomy" id="2803858"/>
    <lineage>
        <taxon>Bacteria</taxon>
        <taxon>Bacillati</taxon>
        <taxon>Actinomycetota</taxon>
        <taxon>Actinomycetes</taxon>
        <taxon>Propionibacteriales</taxon>
        <taxon>Nocardioidaceae</taxon>
        <taxon>Nocardioides</taxon>
    </lineage>
</organism>
<dbReference type="GO" id="GO:0036199">
    <property type="term" value="F:cholest-4-en-3-one 26-monooxygenase activity"/>
    <property type="evidence" value="ECO:0007669"/>
    <property type="project" value="TreeGrafter"/>
</dbReference>
<dbReference type="CDD" id="cd20625">
    <property type="entry name" value="CYP164-like"/>
    <property type="match status" value="1"/>
</dbReference>
<dbReference type="GO" id="GO:0020037">
    <property type="term" value="F:heme binding"/>
    <property type="evidence" value="ECO:0007669"/>
    <property type="project" value="InterPro"/>
</dbReference>
<dbReference type="Pfam" id="PF00067">
    <property type="entry name" value="p450"/>
    <property type="match status" value="1"/>
</dbReference>
<name>A0A938Y628_9ACTN</name>
<evidence type="ECO:0000313" key="9">
    <source>
        <dbReference type="Proteomes" id="UP000663791"/>
    </source>
</evidence>
<keyword evidence="4 7" id="KW-0560">Oxidoreductase</keyword>
<dbReference type="InterPro" id="IPR002397">
    <property type="entry name" value="Cyt_P450_B"/>
</dbReference>
<protein>
    <submittedName>
        <fullName evidence="8">Cytochrome P450</fullName>
    </submittedName>
</protein>
<dbReference type="PANTHER" id="PTHR46696:SF4">
    <property type="entry name" value="BIOTIN BIOSYNTHESIS CYTOCHROME P450"/>
    <property type="match status" value="1"/>
</dbReference>
<sequence length="452" mass="49027">MADRALLPPLPDAFSDRLTTARSYATWLLAHGVQRRLLTRAAARGDLIARLSVDPQVVADPFATYEQLRARGPLSDNGLVHGTVDHAVCNEVLRSDAFNTGGGHAELPVPLRRLLHRLLDPAALGPIDPPSMLVVDPPVHTHYRKQVARAFTARKVGRLADRVEVVAERLLDELAGTDEFDLVERYASLLPVAVIADLLGVSEADHGLLLELGNRAAVTLDPALTWRQYRTADTALRDMHRWFADHVASLRREPGDDLISQLATDTGPDALDEVALHQVGLLVLGAGFETTVNLIGNAVVLLDAHPDQLAWLLADDERWPGAVEEVLRHQSPVQVTLRAANTDVEVAGHTLRSGSGVLLFLGGANRDPAVFTDPAAFDVARPNAGEHLAFSAGVHFCLGASLARLETAVALRVLYRRHPQLRLAGAPARRRTRVLRGFEQLPVTTRAHSSVG</sequence>
<keyword evidence="6 7" id="KW-0503">Monooxygenase</keyword>
<evidence type="ECO:0000256" key="6">
    <source>
        <dbReference type="ARBA" id="ARBA00023033"/>
    </source>
</evidence>
<dbReference type="InterPro" id="IPR036396">
    <property type="entry name" value="Cyt_P450_sf"/>
</dbReference>
<accession>A0A938Y628</accession>
<dbReference type="GO" id="GO:0005506">
    <property type="term" value="F:iron ion binding"/>
    <property type="evidence" value="ECO:0007669"/>
    <property type="project" value="InterPro"/>
</dbReference>
<dbReference type="InterPro" id="IPR001128">
    <property type="entry name" value="Cyt_P450"/>
</dbReference>